<evidence type="ECO:0000313" key="1">
    <source>
        <dbReference type="EMBL" id="RLZ08590.1"/>
    </source>
</evidence>
<accession>A0A3L9M613</accession>
<protein>
    <submittedName>
        <fullName evidence="1">Uncharacterized protein</fullName>
    </submittedName>
</protein>
<proteinExistence type="predicted"/>
<gene>
    <name evidence="1" type="ORF">EAH69_09760</name>
</gene>
<dbReference type="Proteomes" id="UP000275348">
    <property type="component" value="Unassembled WGS sequence"/>
</dbReference>
<keyword evidence="2" id="KW-1185">Reference proteome</keyword>
<sequence length="87" mass="10002">MIKELYIIVRSLYKGKASKEQYYLEIGTMLLRKGTGYQVGDAFDLPITKKGKPATKKVWIANLFFDFAKNKITHQFTTKNPLNENKG</sequence>
<reference evidence="1 2" key="1">
    <citation type="submission" date="2018-10" db="EMBL/GenBank/DDBJ databases">
        <authorList>
            <person name="Chen X."/>
        </authorList>
    </citation>
    <scope>NUCLEOTIDE SEQUENCE [LARGE SCALE GENOMIC DNA]</scope>
    <source>
        <strain evidence="1 2">YIM 102668</strain>
    </source>
</reference>
<comment type="caution">
    <text evidence="1">The sequence shown here is derived from an EMBL/GenBank/DDBJ whole genome shotgun (WGS) entry which is preliminary data.</text>
</comment>
<name>A0A3L9M613_9FLAO</name>
<evidence type="ECO:0000313" key="2">
    <source>
        <dbReference type="Proteomes" id="UP000275348"/>
    </source>
</evidence>
<dbReference type="OrthoDB" id="1453525at2"/>
<dbReference type="EMBL" id="RDOJ01000013">
    <property type="protein sequence ID" value="RLZ08590.1"/>
    <property type="molecule type" value="Genomic_DNA"/>
</dbReference>
<organism evidence="1 2">
    <name type="scientific">Faecalibacter macacae</name>
    <dbReference type="NCBI Taxonomy" id="1859289"/>
    <lineage>
        <taxon>Bacteria</taxon>
        <taxon>Pseudomonadati</taxon>
        <taxon>Bacteroidota</taxon>
        <taxon>Flavobacteriia</taxon>
        <taxon>Flavobacteriales</taxon>
        <taxon>Weeksellaceae</taxon>
        <taxon>Faecalibacter</taxon>
    </lineage>
</organism>
<dbReference type="AlphaFoldDB" id="A0A3L9M613"/>
<dbReference type="RefSeq" id="WP_121935020.1">
    <property type="nucleotide sequence ID" value="NZ_RDOJ01000013.1"/>
</dbReference>